<proteinExistence type="predicted"/>
<feature type="compositionally biased region" description="Polar residues" evidence="2">
    <location>
        <begin position="186"/>
        <end position="195"/>
    </location>
</feature>
<feature type="region of interest" description="Disordered" evidence="2">
    <location>
        <begin position="1"/>
        <end position="209"/>
    </location>
</feature>
<feature type="region of interest" description="Disordered" evidence="2">
    <location>
        <begin position="318"/>
        <end position="347"/>
    </location>
</feature>
<evidence type="ECO:0000313" key="4">
    <source>
        <dbReference type="EMBL" id="GAV50698.1"/>
    </source>
</evidence>
<dbReference type="eggNOG" id="ENOG502RQ0N">
    <property type="taxonomic scope" value="Eukaryota"/>
</dbReference>
<dbReference type="Proteomes" id="UP000187013">
    <property type="component" value="Unassembled WGS sequence"/>
</dbReference>
<evidence type="ECO:0000256" key="1">
    <source>
        <dbReference type="ARBA" id="ARBA00023242"/>
    </source>
</evidence>
<evidence type="ECO:0000256" key="2">
    <source>
        <dbReference type="SAM" id="MobiDB-lite"/>
    </source>
</evidence>
<reference evidence="4 5" key="1">
    <citation type="submission" date="2016-08" db="EMBL/GenBank/DDBJ databases">
        <title>Draft genome sequence of allopolyploid Zygosaccharomyces rouxii.</title>
        <authorList>
            <person name="Watanabe J."/>
            <person name="Uehara K."/>
            <person name="Mogi Y."/>
            <person name="Tsukioka Y."/>
        </authorList>
    </citation>
    <scope>NUCLEOTIDE SEQUENCE [LARGE SCALE GENOMIC DNA]</scope>
    <source>
        <strain evidence="4 5">NBRC 110957</strain>
    </source>
</reference>
<gene>
    <name evidence="4" type="ORF">ZYGR_0Z01210</name>
</gene>
<accession>A0A1Q3A4V2</accession>
<name>A0A1Q3A4V2_ZYGRO</name>
<evidence type="ECO:0000313" key="5">
    <source>
        <dbReference type="Proteomes" id="UP000187013"/>
    </source>
</evidence>
<protein>
    <recommendedName>
        <fullName evidence="3">Hap4 transcription factor heteromerisation domain-containing protein</fullName>
    </recommendedName>
</protein>
<feature type="compositionally biased region" description="Low complexity" evidence="2">
    <location>
        <begin position="318"/>
        <end position="342"/>
    </location>
</feature>
<feature type="compositionally biased region" description="Low complexity" evidence="2">
    <location>
        <begin position="437"/>
        <end position="447"/>
    </location>
</feature>
<sequence>MVVAKHLPPIQPYPVQHDAPVHIAPSDNGLGSDQAKRRQGGSRKGLVIRTSKHWVLPPRPKPGRKPSERRRTAPSATAGATAPAATTPAPVTIPAPASATSTLASAPTVPTSVPVSASTSSPSAAVPPSTPVSPGTSSIKKDLSKLPIKNINQSSKAHPSANTASASVSESGCNNNNRDYTNTDDQSANSLTPCVSPSPPKRTKTSLKREIQHIKSENTKLKQELGLLVGNLQDLKQKCRRVEAHEDSRNNDENVHCNRKRPLDESLAFLKFEEDEETLPPLLSSNKMKTSSSVSSRTNLTDDEDLLTASSSTPNSLFSLDLQHSHSSSSSCSRSHSKSSPSNEKSQLRFLDTFEQSEFNDKHAEKSMTAPAITATTSANPPTMAPSVELPLSSIKEEESDQFPWIDPAKEEASILDFLQTQQEIYTDPINDKDFFDNSITNNNGNDINDKNDEANGDDNYNNDVTNHNNNTENDDLFQNLSLAAPPTATTTTTACYVPPSLEELMEEQDGGFVNNSNANTTLTNVNDYDDDFDMLRTQVFDMA</sequence>
<feature type="region of interest" description="Disordered" evidence="2">
    <location>
        <begin position="437"/>
        <end position="459"/>
    </location>
</feature>
<dbReference type="AlphaFoldDB" id="A0A1Q3A4V2"/>
<dbReference type="OrthoDB" id="4070757at2759"/>
<comment type="caution">
    <text evidence="4">The sequence shown here is derived from an EMBL/GenBank/DDBJ whole genome shotgun (WGS) entry which is preliminary data.</text>
</comment>
<feature type="compositionally biased region" description="Low complexity" evidence="2">
    <location>
        <begin position="174"/>
        <end position="185"/>
    </location>
</feature>
<evidence type="ECO:0000259" key="3">
    <source>
        <dbReference type="Pfam" id="PF10297"/>
    </source>
</evidence>
<dbReference type="GO" id="GO:0006355">
    <property type="term" value="P:regulation of DNA-templated transcription"/>
    <property type="evidence" value="ECO:0007669"/>
    <property type="project" value="InterPro"/>
</dbReference>
<organism evidence="4 5">
    <name type="scientific">Zygosaccharomyces rouxii</name>
    <dbReference type="NCBI Taxonomy" id="4956"/>
    <lineage>
        <taxon>Eukaryota</taxon>
        <taxon>Fungi</taxon>
        <taxon>Dikarya</taxon>
        <taxon>Ascomycota</taxon>
        <taxon>Saccharomycotina</taxon>
        <taxon>Saccharomycetes</taxon>
        <taxon>Saccharomycetales</taxon>
        <taxon>Saccharomycetaceae</taxon>
        <taxon>Zygosaccharomyces</taxon>
    </lineage>
</organism>
<keyword evidence="1" id="KW-0539">Nucleus</keyword>
<feature type="compositionally biased region" description="Low complexity" evidence="2">
    <location>
        <begin position="73"/>
        <end position="138"/>
    </location>
</feature>
<feature type="compositionally biased region" description="Polar residues" evidence="2">
    <location>
        <begin position="150"/>
        <end position="173"/>
    </location>
</feature>
<dbReference type="Pfam" id="PF10297">
    <property type="entry name" value="Hap4_Hap_bind"/>
    <property type="match status" value="1"/>
</dbReference>
<dbReference type="GO" id="GO:0005634">
    <property type="term" value="C:nucleus"/>
    <property type="evidence" value="ECO:0007669"/>
    <property type="project" value="InterPro"/>
</dbReference>
<dbReference type="InterPro" id="IPR018287">
    <property type="entry name" value="Hap4_TF_heteromerisation"/>
</dbReference>
<feature type="domain" description="Hap4 transcription factor heteromerisation" evidence="3">
    <location>
        <begin position="50"/>
        <end position="66"/>
    </location>
</feature>
<dbReference type="EMBL" id="BDGX01000026">
    <property type="protein sequence ID" value="GAV50698.1"/>
    <property type="molecule type" value="Genomic_DNA"/>
</dbReference>